<reference evidence="2 3" key="1">
    <citation type="submission" date="2019-03" db="EMBL/GenBank/DDBJ databases">
        <title>Seongchinamella monodicae gen. nov., sp. nov., a novel member of the Gammaproteobacteria isolated from a tidal mudflat of beach.</title>
        <authorList>
            <person name="Yang H.G."/>
            <person name="Kang J.W."/>
            <person name="Lee S.D."/>
        </authorList>
    </citation>
    <scope>NUCLEOTIDE SEQUENCE [LARGE SCALE GENOMIC DNA]</scope>
    <source>
        <strain evidence="2 3">GH4-78</strain>
    </source>
</reference>
<dbReference type="InterPro" id="IPR050378">
    <property type="entry name" value="Metallo-dep_Hydrolases_sf"/>
</dbReference>
<dbReference type="SUPFAM" id="SSF51338">
    <property type="entry name" value="Composite domain of metallo-dependent hydrolases"/>
    <property type="match status" value="1"/>
</dbReference>
<dbReference type="Gene3D" id="2.30.40.10">
    <property type="entry name" value="Urease, subunit C, domain 1"/>
    <property type="match status" value="1"/>
</dbReference>
<dbReference type="GO" id="GO:0016811">
    <property type="term" value="F:hydrolase activity, acting on carbon-nitrogen (but not peptide) bonds, in linear amides"/>
    <property type="evidence" value="ECO:0007669"/>
    <property type="project" value="InterPro"/>
</dbReference>
<dbReference type="InterPro" id="IPR032466">
    <property type="entry name" value="Metal_Hydrolase"/>
</dbReference>
<dbReference type="Gene3D" id="3.20.20.140">
    <property type="entry name" value="Metal-dependent hydrolases"/>
    <property type="match status" value="1"/>
</dbReference>
<dbReference type="InterPro" id="IPR023100">
    <property type="entry name" value="D-aminoacylase_insert_dom_sf"/>
</dbReference>
<dbReference type="PANTHER" id="PTHR11647:SF1">
    <property type="entry name" value="COLLAPSIN RESPONSE MEDIATOR PROTEIN"/>
    <property type="match status" value="1"/>
</dbReference>
<keyword evidence="3" id="KW-1185">Reference proteome</keyword>
<dbReference type="OrthoDB" id="9766983at2"/>
<comment type="caution">
    <text evidence="2">The sequence shown here is derived from an EMBL/GenBank/DDBJ whole genome shotgun (WGS) entry which is preliminary data.</text>
</comment>
<dbReference type="Proteomes" id="UP000295554">
    <property type="component" value="Unassembled WGS sequence"/>
</dbReference>
<name>A0A4R5LP94_9GAMM</name>
<dbReference type="InterPro" id="IPR011059">
    <property type="entry name" value="Metal-dep_hydrolase_composite"/>
</dbReference>
<feature type="chain" id="PRO_5020319220" evidence="1">
    <location>
        <begin position="22"/>
        <end position="547"/>
    </location>
</feature>
<proteinExistence type="predicted"/>
<protein>
    <submittedName>
        <fullName evidence="2">Aminoacylase</fullName>
    </submittedName>
</protein>
<dbReference type="Gene3D" id="3.30.1490.130">
    <property type="entry name" value="D-aminoacylase. Domain 3"/>
    <property type="match status" value="1"/>
</dbReference>
<dbReference type="EMBL" id="SMSE01000004">
    <property type="protein sequence ID" value="TDG12146.1"/>
    <property type="molecule type" value="Genomic_DNA"/>
</dbReference>
<feature type="signal peptide" evidence="1">
    <location>
        <begin position="1"/>
        <end position="21"/>
    </location>
</feature>
<dbReference type="PANTHER" id="PTHR11647">
    <property type="entry name" value="HYDRANTOINASE/DIHYDROPYRIMIDINASE FAMILY MEMBER"/>
    <property type="match status" value="1"/>
</dbReference>
<evidence type="ECO:0000313" key="2">
    <source>
        <dbReference type="EMBL" id="TDG12146.1"/>
    </source>
</evidence>
<dbReference type="NCBIfam" id="NF006560">
    <property type="entry name" value="PRK09061.1"/>
    <property type="match status" value="1"/>
</dbReference>
<keyword evidence="1" id="KW-0732">Signal</keyword>
<evidence type="ECO:0000256" key="1">
    <source>
        <dbReference type="SAM" id="SignalP"/>
    </source>
</evidence>
<evidence type="ECO:0000313" key="3">
    <source>
        <dbReference type="Proteomes" id="UP000295554"/>
    </source>
</evidence>
<dbReference type="AlphaFoldDB" id="A0A4R5LP94"/>
<dbReference type="RefSeq" id="WP_133215083.1">
    <property type="nucleotide sequence ID" value="NZ_SMSE01000004.1"/>
</dbReference>
<gene>
    <name evidence="2" type="ORF">E2F43_17520</name>
</gene>
<sequence>MKLVITALLTAIACCAVPSFAQTYDLVILNGRVMDPESMLDATLNVGVEDGRIAIITPDAIKGKETINAKGHVVAPGFIDFHFHALDGLSLKMAALDGVTTGMDLEIGAINVADWYDAKNGAWPLNYGTGVSQEGVRLRVHDPEVEINDWYDAPKILGSLRAQGCADGTCGWQDSVSNLEELNQILKIMDEELRQGAVNISSTVGYMAPGLSTFEMFKSQELGARYGRSMGAHVRFHGNPATPEGTLGFSEILANALALDAPLSLLHNNAYGWWENEQKLQEARSQGYNVWSEYYPYTAASTSISSEFFQPDKIALLGGGRPYEEIMYDPIADKYLTQEEYEKTKTEDPGRIVFAFDPSREAWMPYFLRMPHMIVASDSIYSGKGIDSWDLPDTEYRGHPRTAGTRGKVLRMGREQGVPLMFALAQMSYWPAKHLGDTGLRAMQERGRMQEGMIADITIFDPKKVTDTATYKAGEQGSPTRGIPYVIVNGQIVVKNSKFQKVWAGQPIRFPVEGVGKFEPVDVESWSRQFVIPTYTIDDGGAKPPQD</sequence>
<accession>A0A4R5LP94</accession>
<dbReference type="SUPFAM" id="SSF51556">
    <property type="entry name" value="Metallo-dependent hydrolases"/>
    <property type="match status" value="1"/>
</dbReference>
<organism evidence="2 3">
    <name type="scientific">Seongchinamella unica</name>
    <dbReference type="NCBI Taxonomy" id="2547392"/>
    <lineage>
        <taxon>Bacteria</taxon>
        <taxon>Pseudomonadati</taxon>
        <taxon>Pseudomonadota</taxon>
        <taxon>Gammaproteobacteria</taxon>
        <taxon>Cellvibrionales</taxon>
        <taxon>Halieaceae</taxon>
        <taxon>Seongchinamella</taxon>
    </lineage>
</organism>